<evidence type="ECO:0000313" key="4">
    <source>
        <dbReference type="Proteomes" id="UP000253805"/>
    </source>
</evidence>
<dbReference type="InterPro" id="IPR025420">
    <property type="entry name" value="DUF4143"/>
</dbReference>
<dbReference type="SUPFAM" id="SSF52540">
    <property type="entry name" value="P-loop containing nucleoside triphosphate hydrolases"/>
    <property type="match status" value="1"/>
</dbReference>
<dbReference type="InterPro" id="IPR041682">
    <property type="entry name" value="AAA_14"/>
</dbReference>
<dbReference type="AlphaFoldDB" id="A0A369P596"/>
<dbReference type="PANTHER" id="PTHR33295:SF7">
    <property type="entry name" value="ATPASE"/>
    <property type="match status" value="1"/>
</dbReference>
<dbReference type="SUPFAM" id="SSF52980">
    <property type="entry name" value="Restriction endonuclease-like"/>
    <property type="match status" value="1"/>
</dbReference>
<feature type="domain" description="AAA" evidence="1">
    <location>
        <begin position="20"/>
        <end position="152"/>
    </location>
</feature>
<comment type="caution">
    <text evidence="3">The sequence shown here is derived from an EMBL/GenBank/DDBJ whole genome shotgun (WGS) entry which is preliminary data.</text>
</comment>
<dbReference type="InterPro" id="IPR011335">
    <property type="entry name" value="Restrct_endonuc-II-like"/>
</dbReference>
<proteinExistence type="predicted"/>
<dbReference type="InterPro" id="IPR027417">
    <property type="entry name" value="P-loop_NTPase"/>
</dbReference>
<reference evidence="3 4" key="1">
    <citation type="journal article" date="2018" name="Elife">
        <title>Discovery and characterization of a prevalent human gut bacterial enzyme sufficient for the inactivation of a family of plant toxins.</title>
        <authorList>
            <person name="Koppel N."/>
            <person name="Bisanz J.E."/>
            <person name="Pandelia M.E."/>
            <person name="Turnbaugh P.J."/>
            <person name="Balskus E.P."/>
        </authorList>
    </citation>
    <scope>NUCLEOTIDE SEQUENCE [LARGE SCALE GENOMIC DNA]</scope>
    <source>
        <strain evidence="3 4">OB21 GAM 11</strain>
    </source>
</reference>
<dbReference type="RefSeq" id="WP_114548496.1">
    <property type="nucleotide sequence ID" value="NZ_PPUT01000004.1"/>
</dbReference>
<protein>
    <submittedName>
        <fullName evidence="3">ATPase</fullName>
    </submittedName>
</protein>
<dbReference type="Pfam" id="PF13635">
    <property type="entry name" value="DUF4143"/>
    <property type="match status" value="1"/>
</dbReference>
<dbReference type="Proteomes" id="UP000253805">
    <property type="component" value="Unassembled WGS sequence"/>
</dbReference>
<dbReference type="PANTHER" id="PTHR33295">
    <property type="entry name" value="ATPASE"/>
    <property type="match status" value="1"/>
</dbReference>
<feature type="domain" description="DUF4143" evidence="2">
    <location>
        <begin position="226"/>
        <end position="384"/>
    </location>
</feature>
<dbReference type="Pfam" id="PF13173">
    <property type="entry name" value="AAA_14"/>
    <property type="match status" value="1"/>
</dbReference>
<evidence type="ECO:0000259" key="2">
    <source>
        <dbReference type="Pfam" id="PF13635"/>
    </source>
</evidence>
<organism evidence="3 4">
    <name type="scientific">Adlercreutzia equolifaciens subsp. celatus</name>
    <dbReference type="NCBI Taxonomy" id="394340"/>
    <lineage>
        <taxon>Bacteria</taxon>
        <taxon>Bacillati</taxon>
        <taxon>Actinomycetota</taxon>
        <taxon>Coriobacteriia</taxon>
        <taxon>Eggerthellales</taxon>
        <taxon>Eggerthellaceae</taxon>
        <taxon>Adlercreutzia</taxon>
    </lineage>
</organism>
<evidence type="ECO:0000259" key="1">
    <source>
        <dbReference type="Pfam" id="PF13173"/>
    </source>
</evidence>
<gene>
    <name evidence="3" type="ORF">C1850_02650</name>
</gene>
<evidence type="ECO:0000313" key="3">
    <source>
        <dbReference type="EMBL" id="RDC46216.1"/>
    </source>
</evidence>
<accession>A0A369P596</accession>
<dbReference type="EMBL" id="PPUT01000004">
    <property type="protein sequence ID" value="RDC46216.1"/>
    <property type="molecule type" value="Genomic_DNA"/>
</dbReference>
<name>A0A369P596_9ACTN</name>
<sequence length="448" mass="51166">MALQRKAYDDFLKWKSAPDRRALLVTGARQVGKTYLIREFGRNEYEVFLEINFIETPKAREIFEGDLDADTLVANLTAFTKVPLVPGQTLVFFDEIQECPRARTAMKFLVEDGRFDYIESGSLLGVSYKEVPSYPVGYEQHLRMYPLTLREFFDAIGQNDQTLELVRERMRNREPIPTAIHERLLRAFSLYMVVGGMPAAVERFNETSDLSHVLAVQQDIVDLYRQDIAKYGDDRAHIKMIFDAIPEELDKKNKRFKLSDLAKSARMERYASDFMWVADAGVGLPCYNVKAPELPLSLNTQHNLFKLFLCDVGLLSAQTSGDARFDLLQGNLAVNWGSMLENAIAQELTAHGFDLRYFDKAKYGEVDFVIEKGSKALPIEAKSGKDYEKHKALDNVMAVREWGIDSAIVFCRGNVREEGKVLYLPWYAVMFIEKERGPQKIDLAEFLG</sequence>